<evidence type="ECO:0000256" key="3">
    <source>
        <dbReference type="ARBA" id="ARBA00023140"/>
    </source>
</evidence>
<evidence type="ECO:0000256" key="5">
    <source>
        <dbReference type="SAM" id="Phobius"/>
    </source>
</evidence>
<dbReference type="Pfam" id="PF05648">
    <property type="entry name" value="PEX11"/>
    <property type="match status" value="1"/>
</dbReference>
<keyword evidence="1" id="KW-0962">Peroxisome biogenesis</keyword>
<dbReference type="GO" id="GO:0016559">
    <property type="term" value="P:peroxisome fission"/>
    <property type="evidence" value="ECO:0007669"/>
    <property type="project" value="InterPro"/>
</dbReference>
<keyword evidence="5" id="KW-0812">Transmembrane</keyword>
<dbReference type="OrthoDB" id="411017at2759"/>
<organism evidence="6 7">
    <name type="scientific">Gracilariopsis chorda</name>
    <dbReference type="NCBI Taxonomy" id="448386"/>
    <lineage>
        <taxon>Eukaryota</taxon>
        <taxon>Rhodophyta</taxon>
        <taxon>Florideophyceae</taxon>
        <taxon>Rhodymeniophycidae</taxon>
        <taxon>Gracilariales</taxon>
        <taxon>Gracilariaceae</taxon>
        <taxon>Gracilariopsis</taxon>
    </lineage>
</organism>
<dbReference type="AlphaFoldDB" id="A0A2V3J4C2"/>
<name>A0A2V3J4C2_9FLOR</name>
<evidence type="ECO:0000313" key="6">
    <source>
        <dbReference type="EMBL" id="PXF49235.1"/>
    </source>
</evidence>
<dbReference type="PANTHER" id="PTHR12652:SF50">
    <property type="entry name" value="PEROXIN 11"/>
    <property type="match status" value="1"/>
</dbReference>
<dbReference type="EMBL" id="NBIV01000007">
    <property type="protein sequence ID" value="PXF49235.1"/>
    <property type="molecule type" value="Genomic_DNA"/>
</dbReference>
<reference evidence="6 7" key="1">
    <citation type="journal article" date="2018" name="Mol. Biol. Evol.">
        <title>Analysis of the draft genome of the red seaweed Gracilariopsis chorda provides insights into genome size evolution in Rhodophyta.</title>
        <authorList>
            <person name="Lee J."/>
            <person name="Yang E.C."/>
            <person name="Graf L."/>
            <person name="Yang J.H."/>
            <person name="Qiu H."/>
            <person name="Zel Zion U."/>
            <person name="Chan C.X."/>
            <person name="Stephens T.G."/>
            <person name="Weber A.P.M."/>
            <person name="Boo G.H."/>
            <person name="Boo S.M."/>
            <person name="Kim K.M."/>
            <person name="Shin Y."/>
            <person name="Jung M."/>
            <person name="Lee S.J."/>
            <person name="Yim H.S."/>
            <person name="Lee J.H."/>
            <person name="Bhattacharya D."/>
            <person name="Yoon H.S."/>
        </authorList>
    </citation>
    <scope>NUCLEOTIDE SEQUENCE [LARGE SCALE GENOMIC DNA]</scope>
    <source>
        <strain evidence="6 7">SKKU-2015</strain>
        <tissue evidence="6">Whole body</tissue>
    </source>
</reference>
<dbReference type="GO" id="GO:0005778">
    <property type="term" value="C:peroxisomal membrane"/>
    <property type="evidence" value="ECO:0007669"/>
    <property type="project" value="UniProtKB-SubCell"/>
</dbReference>
<dbReference type="Proteomes" id="UP000247409">
    <property type="component" value="Unassembled WGS sequence"/>
</dbReference>
<gene>
    <name evidence="6" type="ORF">BWQ96_01024</name>
</gene>
<evidence type="ECO:0000313" key="7">
    <source>
        <dbReference type="Proteomes" id="UP000247409"/>
    </source>
</evidence>
<evidence type="ECO:0000256" key="1">
    <source>
        <dbReference type="ARBA" id="ARBA00022593"/>
    </source>
</evidence>
<feature type="transmembrane region" description="Helical" evidence="5">
    <location>
        <begin position="140"/>
        <end position="159"/>
    </location>
</feature>
<comment type="caution">
    <text evidence="6">The sequence shown here is derived from an EMBL/GenBank/DDBJ whole genome shotgun (WGS) entry which is preliminary data.</text>
</comment>
<evidence type="ECO:0000256" key="4">
    <source>
        <dbReference type="ARBA" id="ARBA00046271"/>
    </source>
</evidence>
<dbReference type="STRING" id="448386.A0A2V3J4C2"/>
<dbReference type="PANTHER" id="PTHR12652">
    <property type="entry name" value="PEROXISOMAL BIOGENESIS FACTOR 11"/>
    <property type="match status" value="1"/>
</dbReference>
<proteinExistence type="predicted"/>
<accession>A0A2V3J4C2</accession>
<protein>
    <submittedName>
        <fullName evidence="6">Peroxisomal membrane protein 11-1</fullName>
    </submittedName>
</protein>
<keyword evidence="2 5" id="KW-0472">Membrane</keyword>
<keyword evidence="5" id="KW-1133">Transmembrane helix</keyword>
<evidence type="ECO:0000256" key="2">
    <source>
        <dbReference type="ARBA" id="ARBA00023136"/>
    </source>
</evidence>
<keyword evidence="3" id="KW-0576">Peroxisome</keyword>
<sequence length="249" mass="27458">MSTVAQSWSSPLCMETWHRALSNAEGRDKLLRLAQYSCKLLRGIEQNKPFTSSSSRTLLALESALSTSRQIGRLLKWTSIYAKRRSTSSPSAASSSQQTLNVLSDVALFGYYLCDNLTFLCKTGVIGGDVGRASRRAARFWMASILTGMIGTLFSLLQIRRQAILLRRTLSQSDDKQSSASRVCERNLRTYGALQRTRCVTLMKQVADVIISMSLSQEKPMHNAITGTCGVVSSTIACSQIWPTSPSTR</sequence>
<dbReference type="InterPro" id="IPR008733">
    <property type="entry name" value="PEX11"/>
</dbReference>
<comment type="subcellular location">
    <subcellularLocation>
        <location evidence="4">Peroxisome membrane</location>
    </subcellularLocation>
</comment>
<keyword evidence="7" id="KW-1185">Reference proteome</keyword>